<evidence type="ECO:0000256" key="1">
    <source>
        <dbReference type="ARBA" id="ARBA00004651"/>
    </source>
</evidence>
<dbReference type="Proteomes" id="UP000193560">
    <property type="component" value="Unassembled WGS sequence"/>
</dbReference>
<gene>
    <name evidence="8" type="ORF">BCR42DRAFT_448096</name>
</gene>
<evidence type="ECO:0000256" key="6">
    <source>
        <dbReference type="SAM" id="Phobius"/>
    </source>
</evidence>
<evidence type="ECO:0000256" key="4">
    <source>
        <dbReference type="ARBA" id="ARBA00022989"/>
    </source>
</evidence>
<keyword evidence="5 6" id="KW-0472">Membrane</keyword>
<evidence type="ECO:0000313" key="9">
    <source>
        <dbReference type="Proteomes" id="UP000193560"/>
    </source>
</evidence>
<organism evidence="8 9">
    <name type="scientific">Absidia repens</name>
    <dbReference type="NCBI Taxonomy" id="90262"/>
    <lineage>
        <taxon>Eukaryota</taxon>
        <taxon>Fungi</taxon>
        <taxon>Fungi incertae sedis</taxon>
        <taxon>Mucoromycota</taxon>
        <taxon>Mucoromycotina</taxon>
        <taxon>Mucoromycetes</taxon>
        <taxon>Mucorales</taxon>
        <taxon>Cunninghamellaceae</taxon>
        <taxon>Absidia</taxon>
    </lineage>
</organism>
<comment type="subcellular location">
    <subcellularLocation>
        <location evidence="1">Cell membrane</location>
        <topology evidence="1">Multi-pass membrane protein</topology>
    </subcellularLocation>
</comment>
<keyword evidence="3 6" id="KW-0812">Transmembrane</keyword>
<sequence>MMTTHNMLSYSGGIVGLLILILDLIVIFEVINSNRTVGGKLGWALLIFFFPIVGLIFYFLFGNREHHNSNYIPIGSSNA</sequence>
<feature type="domain" description="Cardiolipin synthase N-terminal" evidence="7">
    <location>
        <begin position="21"/>
        <end position="62"/>
    </location>
</feature>
<evidence type="ECO:0000256" key="5">
    <source>
        <dbReference type="ARBA" id="ARBA00023136"/>
    </source>
</evidence>
<name>A0A1X2IRQ1_9FUNG</name>
<proteinExistence type="predicted"/>
<keyword evidence="2" id="KW-1003">Cell membrane</keyword>
<feature type="transmembrane region" description="Helical" evidence="6">
    <location>
        <begin position="43"/>
        <end position="61"/>
    </location>
</feature>
<evidence type="ECO:0000256" key="3">
    <source>
        <dbReference type="ARBA" id="ARBA00022692"/>
    </source>
</evidence>
<accession>A0A1X2IRQ1</accession>
<dbReference type="Pfam" id="PF13396">
    <property type="entry name" value="PLDc_N"/>
    <property type="match status" value="1"/>
</dbReference>
<keyword evidence="4 6" id="KW-1133">Transmembrane helix</keyword>
<feature type="transmembrane region" description="Helical" evidence="6">
    <location>
        <begin position="7"/>
        <end position="31"/>
    </location>
</feature>
<evidence type="ECO:0000256" key="2">
    <source>
        <dbReference type="ARBA" id="ARBA00022475"/>
    </source>
</evidence>
<dbReference type="AlphaFoldDB" id="A0A1X2IRQ1"/>
<dbReference type="GO" id="GO:0005886">
    <property type="term" value="C:plasma membrane"/>
    <property type="evidence" value="ECO:0007669"/>
    <property type="project" value="UniProtKB-SubCell"/>
</dbReference>
<evidence type="ECO:0000313" key="8">
    <source>
        <dbReference type="EMBL" id="ORZ21228.1"/>
    </source>
</evidence>
<comment type="caution">
    <text evidence="8">The sequence shown here is derived from an EMBL/GenBank/DDBJ whole genome shotgun (WGS) entry which is preliminary data.</text>
</comment>
<reference evidence="8 9" key="1">
    <citation type="submission" date="2016-07" db="EMBL/GenBank/DDBJ databases">
        <title>Pervasive Adenine N6-methylation of Active Genes in Fungi.</title>
        <authorList>
            <consortium name="DOE Joint Genome Institute"/>
            <person name="Mondo S.J."/>
            <person name="Dannebaum R.O."/>
            <person name="Kuo R.C."/>
            <person name="Labutti K."/>
            <person name="Haridas S."/>
            <person name="Kuo A."/>
            <person name="Salamov A."/>
            <person name="Ahrendt S.R."/>
            <person name="Lipzen A."/>
            <person name="Sullivan W."/>
            <person name="Andreopoulos W.B."/>
            <person name="Clum A."/>
            <person name="Lindquist E."/>
            <person name="Daum C."/>
            <person name="Ramamoorthy G.K."/>
            <person name="Gryganskyi A."/>
            <person name="Culley D."/>
            <person name="Magnuson J.K."/>
            <person name="James T.Y."/>
            <person name="O'Malley M.A."/>
            <person name="Stajich J.E."/>
            <person name="Spatafora J.W."/>
            <person name="Visel A."/>
            <person name="Grigoriev I.V."/>
        </authorList>
    </citation>
    <scope>NUCLEOTIDE SEQUENCE [LARGE SCALE GENOMIC DNA]</scope>
    <source>
        <strain evidence="8 9">NRRL 1336</strain>
    </source>
</reference>
<protein>
    <recommendedName>
        <fullName evidence="7">Cardiolipin synthase N-terminal domain-containing protein</fullName>
    </recommendedName>
</protein>
<dbReference type="EMBL" id="MCGE01000005">
    <property type="protein sequence ID" value="ORZ21228.1"/>
    <property type="molecule type" value="Genomic_DNA"/>
</dbReference>
<dbReference type="InterPro" id="IPR027379">
    <property type="entry name" value="CLS_N"/>
</dbReference>
<dbReference type="OrthoDB" id="5193244at2759"/>
<evidence type="ECO:0000259" key="7">
    <source>
        <dbReference type="Pfam" id="PF13396"/>
    </source>
</evidence>
<keyword evidence="9" id="KW-1185">Reference proteome</keyword>